<dbReference type="EMBL" id="BOSL01000007">
    <property type="protein sequence ID" value="GIP53535.1"/>
    <property type="molecule type" value="Genomic_DNA"/>
</dbReference>
<protein>
    <recommendedName>
        <fullName evidence="2">histidine kinase</fullName>
        <ecNumber evidence="2">2.7.13.3</ecNumber>
    </recommendedName>
</protein>
<feature type="coiled-coil region" evidence="9">
    <location>
        <begin position="96"/>
        <end position="130"/>
    </location>
</feature>
<dbReference type="SUPFAM" id="SSF55874">
    <property type="entry name" value="ATPase domain of HSP90 chaperone/DNA topoisomerase II/histidine kinase"/>
    <property type="match status" value="1"/>
</dbReference>
<keyword evidence="10" id="KW-0472">Membrane</keyword>
<accession>A0ABQ4MC27</accession>
<name>A0ABQ4MC27_9BACL</name>
<evidence type="ECO:0000256" key="9">
    <source>
        <dbReference type="SAM" id="Coils"/>
    </source>
</evidence>
<keyword evidence="6" id="KW-0418">Kinase</keyword>
<keyword evidence="13" id="KW-1185">Reference proteome</keyword>
<keyword evidence="4" id="KW-0808">Transferase</keyword>
<evidence type="ECO:0000256" key="7">
    <source>
        <dbReference type="ARBA" id="ARBA00022840"/>
    </source>
</evidence>
<evidence type="ECO:0000256" key="8">
    <source>
        <dbReference type="ARBA" id="ARBA00023012"/>
    </source>
</evidence>
<feature type="transmembrane region" description="Helical" evidence="10">
    <location>
        <begin position="50"/>
        <end position="67"/>
    </location>
</feature>
<evidence type="ECO:0000256" key="1">
    <source>
        <dbReference type="ARBA" id="ARBA00000085"/>
    </source>
</evidence>
<evidence type="ECO:0000256" key="3">
    <source>
        <dbReference type="ARBA" id="ARBA00022553"/>
    </source>
</evidence>
<organism evidence="12 13">
    <name type="scientific">Paenibacillus vini</name>
    <dbReference type="NCBI Taxonomy" id="1476024"/>
    <lineage>
        <taxon>Bacteria</taxon>
        <taxon>Bacillati</taxon>
        <taxon>Bacillota</taxon>
        <taxon>Bacilli</taxon>
        <taxon>Bacillales</taxon>
        <taxon>Paenibacillaceae</taxon>
        <taxon>Paenibacillus</taxon>
    </lineage>
</organism>
<evidence type="ECO:0000256" key="6">
    <source>
        <dbReference type="ARBA" id="ARBA00022777"/>
    </source>
</evidence>
<evidence type="ECO:0000256" key="10">
    <source>
        <dbReference type="SAM" id="Phobius"/>
    </source>
</evidence>
<dbReference type="InterPro" id="IPR011712">
    <property type="entry name" value="Sig_transdc_His_kin_sub3_dim/P"/>
</dbReference>
<reference evidence="12 13" key="1">
    <citation type="submission" date="2021-03" db="EMBL/GenBank/DDBJ databases">
        <title>Antimicrobial resistance genes in bacteria isolated from Japanese honey, and their potential for conferring macrolide and lincosamide resistance in the American foulbrood pathogen Paenibacillus larvae.</title>
        <authorList>
            <person name="Okamoto M."/>
            <person name="Kumagai M."/>
            <person name="Kanamori H."/>
            <person name="Takamatsu D."/>
        </authorList>
    </citation>
    <scope>NUCLEOTIDE SEQUENCE [LARGE SCALE GENOMIC DNA]</scope>
    <source>
        <strain evidence="12 13">J42TS3</strain>
    </source>
</reference>
<keyword evidence="7" id="KW-0067">ATP-binding</keyword>
<feature type="domain" description="Signal transduction histidine kinase subgroup 3 dimerisation and phosphoacceptor" evidence="11">
    <location>
        <begin position="128"/>
        <end position="191"/>
    </location>
</feature>
<evidence type="ECO:0000313" key="13">
    <source>
        <dbReference type="Proteomes" id="UP000679992"/>
    </source>
</evidence>
<comment type="catalytic activity">
    <reaction evidence="1">
        <text>ATP + protein L-histidine = ADP + protein N-phospho-L-histidine.</text>
        <dbReference type="EC" id="2.7.13.3"/>
    </reaction>
</comment>
<keyword evidence="3" id="KW-0597">Phosphoprotein</keyword>
<keyword evidence="5" id="KW-0547">Nucleotide-binding</keyword>
<evidence type="ECO:0000256" key="5">
    <source>
        <dbReference type="ARBA" id="ARBA00022741"/>
    </source>
</evidence>
<dbReference type="CDD" id="cd16917">
    <property type="entry name" value="HATPase_UhpB-NarQ-NarX-like"/>
    <property type="match status" value="1"/>
</dbReference>
<evidence type="ECO:0000259" key="11">
    <source>
        <dbReference type="Pfam" id="PF07730"/>
    </source>
</evidence>
<gene>
    <name evidence="12" type="ORF">J42TS3_25700</name>
</gene>
<dbReference type="Gene3D" id="3.30.565.10">
    <property type="entry name" value="Histidine kinase-like ATPase, C-terminal domain"/>
    <property type="match status" value="1"/>
</dbReference>
<keyword evidence="8" id="KW-0902">Two-component regulatory system</keyword>
<keyword evidence="10" id="KW-1133">Transmembrane helix</keyword>
<evidence type="ECO:0000313" key="12">
    <source>
        <dbReference type="EMBL" id="GIP53535.1"/>
    </source>
</evidence>
<feature type="transmembrane region" description="Helical" evidence="10">
    <location>
        <begin position="73"/>
        <end position="93"/>
    </location>
</feature>
<dbReference type="InterPro" id="IPR036890">
    <property type="entry name" value="HATPase_C_sf"/>
</dbReference>
<dbReference type="Gene3D" id="1.20.5.1930">
    <property type="match status" value="1"/>
</dbReference>
<dbReference type="Proteomes" id="UP000679992">
    <property type="component" value="Unassembled WGS sequence"/>
</dbReference>
<dbReference type="PANTHER" id="PTHR24421:SF10">
    <property type="entry name" value="NITRATE_NITRITE SENSOR PROTEIN NARQ"/>
    <property type="match status" value="1"/>
</dbReference>
<comment type="caution">
    <text evidence="12">The sequence shown here is derived from an EMBL/GenBank/DDBJ whole genome shotgun (WGS) entry which is preliminary data.</text>
</comment>
<evidence type="ECO:0000256" key="4">
    <source>
        <dbReference type="ARBA" id="ARBA00022679"/>
    </source>
</evidence>
<dbReference type="Pfam" id="PF07730">
    <property type="entry name" value="HisKA_3"/>
    <property type="match status" value="1"/>
</dbReference>
<keyword evidence="9" id="KW-0175">Coiled coil</keyword>
<sequence length="332" mass="37298">MTINLIAGSWLAIIVLWPEMNGIFNPYTLLILSMLAGNAVYTLPSIHASVLGMTQILGVFIPGILGYPSLPPMYIALYAVLHLLAFILFRTLWQRTESTEARNEALLSEYRKLKRRIASDEESARREERAQVGRDIHDSVGHKLTALVMQLEVFRMRNDMEPEVQNHVQKLKQLAQESLQETRSAVKTLQADEPGGLPAIMRLIRKLEADSMIKIHFTVKHGAFNAPLSNNQSIAVYRAVQEALTNIMKHSRSREAEVIFEAPGGSVFRFEIGNPGVPDAKFREGFGLTSMRERIEKCNGRLEVIANRDRFIVRGTLPLNGIQIHTVDGETS</sequence>
<keyword evidence="10" id="KW-0812">Transmembrane</keyword>
<dbReference type="InterPro" id="IPR050482">
    <property type="entry name" value="Sensor_HK_TwoCompSys"/>
</dbReference>
<dbReference type="PANTHER" id="PTHR24421">
    <property type="entry name" value="NITRATE/NITRITE SENSOR PROTEIN NARX-RELATED"/>
    <property type="match status" value="1"/>
</dbReference>
<dbReference type="EC" id="2.7.13.3" evidence="2"/>
<proteinExistence type="predicted"/>
<evidence type="ECO:0000256" key="2">
    <source>
        <dbReference type="ARBA" id="ARBA00012438"/>
    </source>
</evidence>